<keyword evidence="4" id="KW-0804">Transcription</keyword>
<comment type="caution">
    <text evidence="6">The sequence shown here is derived from an EMBL/GenBank/DDBJ whole genome shotgun (WGS) entry which is preliminary data.</text>
</comment>
<dbReference type="SUPFAM" id="SSF46785">
    <property type="entry name" value="Winged helix' DNA-binding domain"/>
    <property type="match status" value="1"/>
</dbReference>
<dbReference type="PROSITE" id="PS50931">
    <property type="entry name" value="HTH_LYSR"/>
    <property type="match status" value="1"/>
</dbReference>
<feature type="domain" description="HTH lysR-type" evidence="5">
    <location>
        <begin position="1"/>
        <end position="58"/>
    </location>
</feature>
<gene>
    <name evidence="6" type="ORF">SAMN05216586_11189</name>
</gene>
<dbReference type="InterPro" id="IPR036388">
    <property type="entry name" value="WH-like_DNA-bd_sf"/>
</dbReference>
<dbReference type="InterPro" id="IPR000847">
    <property type="entry name" value="LysR_HTH_N"/>
</dbReference>
<dbReference type="AlphaFoldDB" id="A0AAQ1G974"/>
<reference evidence="6 7" key="1">
    <citation type="submission" date="2016-10" db="EMBL/GenBank/DDBJ databases">
        <authorList>
            <person name="Varghese N."/>
            <person name="Submissions S."/>
        </authorList>
    </citation>
    <scope>NUCLEOTIDE SEQUENCE [LARGE SCALE GENOMIC DNA]</scope>
    <source>
        <strain evidence="6 7">CECT 8317</strain>
    </source>
</reference>
<evidence type="ECO:0000259" key="5">
    <source>
        <dbReference type="PROSITE" id="PS50931"/>
    </source>
</evidence>
<dbReference type="RefSeq" id="WP_088276678.1">
    <property type="nucleotide sequence ID" value="NZ_FNVE01000011.1"/>
</dbReference>
<dbReference type="Pfam" id="PF03466">
    <property type="entry name" value="LysR_substrate"/>
    <property type="match status" value="1"/>
</dbReference>
<dbReference type="PRINTS" id="PR00039">
    <property type="entry name" value="HTHLYSR"/>
</dbReference>
<evidence type="ECO:0000256" key="2">
    <source>
        <dbReference type="ARBA" id="ARBA00023015"/>
    </source>
</evidence>
<dbReference type="FunFam" id="1.10.10.10:FF:000001">
    <property type="entry name" value="LysR family transcriptional regulator"/>
    <property type="match status" value="1"/>
</dbReference>
<sequence length="295" mass="32397">MELKSLRHFVALVEYQGFARAGEAIGLSQPALSRSIQNLELRLGCTLVSRSGKGVELTPQGELVLEHARRLIAGSTAMRNALRQFNDLEAGELLVGGGPFPAAGLLPRVLGEFNRRYPGVKVRLEVQHWVALRKQLLDEELELFVADIRELQDDPLLQVTPLQQQPSRLFCRAGHPLAGRSDLSPALLAQYPLACFRVPDIILQDLRRTLPREDPQISLECDNLDVLKRMVQHCDALSIGSLDILQDELAAGTLTLLDWPDLMPGTSFGLVTRAHGPLSPAADAFIELLKASAAN</sequence>
<evidence type="ECO:0000256" key="4">
    <source>
        <dbReference type="ARBA" id="ARBA00023163"/>
    </source>
</evidence>
<accession>A0AAQ1G974</accession>
<dbReference type="Pfam" id="PF00126">
    <property type="entry name" value="HTH_1"/>
    <property type="match status" value="1"/>
</dbReference>
<name>A0AAQ1G974_9GAMM</name>
<dbReference type="InterPro" id="IPR050950">
    <property type="entry name" value="HTH-type_LysR_regulators"/>
</dbReference>
<evidence type="ECO:0000313" key="7">
    <source>
        <dbReference type="Proteomes" id="UP000243518"/>
    </source>
</evidence>
<comment type="similarity">
    <text evidence="1">Belongs to the LysR transcriptional regulatory family.</text>
</comment>
<protein>
    <submittedName>
        <fullName evidence="6">DNA-binding transcriptional regulator, LysR family</fullName>
    </submittedName>
</protein>
<keyword evidence="2" id="KW-0805">Transcription regulation</keyword>
<organism evidence="6 7">
    <name type="scientific">Halopseudomonas aestusnigri</name>
    <dbReference type="NCBI Taxonomy" id="857252"/>
    <lineage>
        <taxon>Bacteria</taxon>
        <taxon>Pseudomonadati</taxon>
        <taxon>Pseudomonadota</taxon>
        <taxon>Gammaproteobacteria</taxon>
        <taxon>Pseudomonadales</taxon>
        <taxon>Pseudomonadaceae</taxon>
        <taxon>Halopseudomonas</taxon>
    </lineage>
</organism>
<dbReference type="EMBL" id="FNVE01000011">
    <property type="protein sequence ID" value="SEG61015.1"/>
    <property type="molecule type" value="Genomic_DNA"/>
</dbReference>
<dbReference type="GO" id="GO:0005829">
    <property type="term" value="C:cytosol"/>
    <property type="evidence" value="ECO:0007669"/>
    <property type="project" value="TreeGrafter"/>
</dbReference>
<evidence type="ECO:0000256" key="1">
    <source>
        <dbReference type="ARBA" id="ARBA00009437"/>
    </source>
</evidence>
<dbReference type="Gene3D" id="3.40.190.290">
    <property type="match status" value="1"/>
</dbReference>
<dbReference type="InterPro" id="IPR036390">
    <property type="entry name" value="WH_DNA-bd_sf"/>
</dbReference>
<evidence type="ECO:0000256" key="3">
    <source>
        <dbReference type="ARBA" id="ARBA00023125"/>
    </source>
</evidence>
<proteinExistence type="inferred from homology"/>
<dbReference type="SUPFAM" id="SSF53850">
    <property type="entry name" value="Periplasmic binding protein-like II"/>
    <property type="match status" value="1"/>
</dbReference>
<dbReference type="GO" id="GO:0003677">
    <property type="term" value="F:DNA binding"/>
    <property type="evidence" value="ECO:0007669"/>
    <property type="project" value="UniProtKB-KW"/>
</dbReference>
<evidence type="ECO:0000313" key="6">
    <source>
        <dbReference type="EMBL" id="SEG61015.1"/>
    </source>
</evidence>
<dbReference type="InterPro" id="IPR005119">
    <property type="entry name" value="LysR_subst-bd"/>
</dbReference>
<dbReference type="Proteomes" id="UP000243518">
    <property type="component" value="Unassembled WGS sequence"/>
</dbReference>
<dbReference type="PANTHER" id="PTHR30419">
    <property type="entry name" value="HTH-TYPE TRANSCRIPTIONAL REGULATOR YBHD"/>
    <property type="match status" value="1"/>
</dbReference>
<dbReference type="GO" id="GO:0003700">
    <property type="term" value="F:DNA-binding transcription factor activity"/>
    <property type="evidence" value="ECO:0007669"/>
    <property type="project" value="InterPro"/>
</dbReference>
<keyword evidence="3 6" id="KW-0238">DNA-binding</keyword>
<dbReference type="PANTHER" id="PTHR30419:SF30">
    <property type="entry name" value="LYSR FAMILY TRANSCRIPTIONAL REGULATOR"/>
    <property type="match status" value="1"/>
</dbReference>
<dbReference type="Gene3D" id="1.10.10.10">
    <property type="entry name" value="Winged helix-like DNA-binding domain superfamily/Winged helix DNA-binding domain"/>
    <property type="match status" value="1"/>
</dbReference>
<keyword evidence="7" id="KW-1185">Reference proteome</keyword>
<dbReference type="CDD" id="cd05466">
    <property type="entry name" value="PBP2_LTTR_substrate"/>
    <property type="match status" value="1"/>
</dbReference>